<evidence type="ECO:0000256" key="1">
    <source>
        <dbReference type="ARBA" id="ARBA00012493"/>
    </source>
</evidence>
<dbReference type="Gene3D" id="3.30.420.10">
    <property type="entry name" value="Ribonuclease H-like superfamily/Ribonuclease H"/>
    <property type="match status" value="1"/>
</dbReference>
<dbReference type="GO" id="GO:0003964">
    <property type="term" value="F:RNA-directed DNA polymerase activity"/>
    <property type="evidence" value="ECO:0007669"/>
    <property type="project" value="UniProtKB-KW"/>
</dbReference>
<evidence type="ECO:0000313" key="9">
    <source>
        <dbReference type="EMBL" id="CAB0008973.1"/>
    </source>
</evidence>
<dbReference type="Gene3D" id="3.10.20.370">
    <property type="match status" value="1"/>
</dbReference>
<dbReference type="SUPFAM" id="SSF56672">
    <property type="entry name" value="DNA/RNA polymerases"/>
    <property type="match status" value="1"/>
</dbReference>
<protein>
    <recommendedName>
        <fullName evidence="1">RNA-directed DNA polymerase</fullName>
        <ecNumber evidence="1">2.7.7.49</ecNumber>
    </recommendedName>
</protein>
<keyword evidence="3" id="KW-0548">Nucleotidyltransferase</keyword>
<keyword evidence="2" id="KW-0808">Transferase</keyword>
<dbReference type="InterPro" id="IPR041373">
    <property type="entry name" value="RT_RNaseH"/>
</dbReference>
<evidence type="ECO:0000256" key="5">
    <source>
        <dbReference type="ARBA" id="ARBA00022759"/>
    </source>
</evidence>
<dbReference type="InterPro" id="IPR050951">
    <property type="entry name" value="Retrovirus_Pol_polyprotein"/>
</dbReference>
<keyword evidence="7" id="KW-0695">RNA-directed DNA polymerase</keyword>
<dbReference type="OrthoDB" id="8022549at2759"/>
<dbReference type="PANTHER" id="PTHR37984:SF5">
    <property type="entry name" value="PROTEIN NYNRIN-LIKE"/>
    <property type="match status" value="1"/>
</dbReference>
<evidence type="ECO:0000313" key="10">
    <source>
        <dbReference type="Proteomes" id="UP000479000"/>
    </source>
</evidence>
<keyword evidence="5" id="KW-0255">Endonuclease</keyword>
<dbReference type="GO" id="GO:0042575">
    <property type="term" value="C:DNA polymerase complex"/>
    <property type="evidence" value="ECO:0007669"/>
    <property type="project" value="UniProtKB-ARBA"/>
</dbReference>
<reference evidence="9 10" key="1">
    <citation type="submission" date="2020-02" db="EMBL/GenBank/DDBJ databases">
        <authorList>
            <person name="Ferguson B K."/>
        </authorList>
    </citation>
    <scope>NUCLEOTIDE SEQUENCE [LARGE SCALE GENOMIC DNA]</scope>
</reference>
<dbReference type="InterPro" id="IPR001584">
    <property type="entry name" value="Integrase_cat-core"/>
</dbReference>
<dbReference type="PROSITE" id="PS50994">
    <property type="entry name" value="INTEGRASE"/>
    <property type="match status" value="1"/>
</dbReference>
<evidence type="ECO:0000256" key="7">
    <source>
        <dbReference type="ARBA" id="ARBA00022918"/>
    </source>
</evidence>
<dbReference type="EMBL" id="CADCXU010021231">
    <property type="protein sequence ID" value="CAB0008973.1"/>
    <property type="molecule type" value="Genomic_DNA"/>
</dbReference>
<dbReference type="GO" id="GO:0015074">
    <property type="term" value="P:DNA integration"/>
    <property type="evidence" value="ECO:0007669"/>
    <property type="project" value="InterPro"/>
</dbReference>
<dbReference type="InterPro" id="IPR012337">
    <property type="entry name" value="RNaseH-like_sf"/>
</dbReference>
<dbReference type="FunFam" id="3.10.20.370:FF:000001">
    <property type="entry name" value="Retrovirus-related Pol polyprotein from transposon 17.6-like protein"/>
    <property type="match status" value="1"/>
</dbReference>
<dbReference type="Pfam" id="PF17917">
    <property type="entry name" value="RT_RNaseH"/>
    <property type="match status" value="1"/>
</dbReference>
<dbReference type="GO" id="GO:0003676">
    <property type="term" value="F:nucleic acid binding"/>
    <property type="evidence" value="ECO:0007669"/>
    <property type="project" value="InterPro"/>
</dbReference>
<dbReference type="InterPro" id="IPR043502">
    <property type="entry name" value="DNA/RNA_pol_sf"/>
</dbReference>
<dbReference type="CDD" id="cd09274">
    <property type="entry name" value="RNase_HI_RT_Ty3"/>
    <property type="match status" value="1"/>
</dbReference>
<sequence length="909" mass="104430">MDQARKVRVCITNEQNPNDSKSSMHFLKWIQLDGGDVIYEFPPEFQQLNSKHRTLLQIPTVKSVLKTLTRRGSYRIIAITLPATTVPLYFDDNGNSVFEEYYLEEKDLQKWKSETYPVPTGQGPSQLSSEAQNAAILEILQKLTATTEEPQPQRMEGTKRLNLTKIKSDFVLENFDGKNFEVGRWLDIFIRECDRCQVANSADKILILRLFMDGIAKNWYSSTLSDLGLDKNFTDWETKMREAFKEHGWKKIREAYNFRYIGGPYVDYVLRKQSLLLEQEHTIDKTVQINLIVTGLPVHVQDKLDRSKIDSIEQLLGELRKIEPPPQKKNLPDTETHPRKVFTPAANYEQKKSCSICNKLGYPGRFHPEALCRNRSSAEHKGKHIKTLKIIIETDASGDGVGAVLKQVQENGEIKPVAYFSKKLKDYQKKKKAIYLECLAMKEAIKFWQHWLVGATFQIITDHKPLEALKINSRSDEELGDMLLFLSQFDFRVTYRPGSTNMEADCLSRNPVIEDYEYLEEFVKTVNFLTLSDITTDQENHSSEFNKIGNTRKESGIIYKIKNTTKRIVISESLADALIKKVHLDFGHIGSAHVIKKIRQFYYTKNLDSKVKAYCQSCELCIKNKTRNSSSYGYLSQLGPARAPFEIVSLDTIGGFAGNRSSKRYLHLLVDHFTRYAFISTSKNQTADDFVKLIKKVQDKHQIKTLLTDQYSGINSAEFKSYLKREGINLIFTAVNNPASNGLNERLNQTLVNRIRCKINSSHGRAWSRIAEECVQEYNSTDHSVTTFSPEYLLFGKTSPIVPNSLEPKSDIIRDREAAFENTIKNHNYNKRLYDRNRRHHDFKEGDLVYVDHSSKIQRNKLEEIRIGPLKITKKISTSIFELDTGHRKKESNMFHVSKLVPVPVGGGI</sequence>
<dbReference type="Pfam" id="PF17921">
    <property type="entry name" value="Integrase_H2C2"/>
    <property type="match status" value="1"/>
</dbReference>
<evidence type="ECO:0000256" key="6">
    <source>
        <dbReference type="ARBA" id="ARBA00022801"/>
    </source>
</evidence>
<feature type="domain" description="Integrase catalytic" evidence="8">
    <location>
        <begin position="640"/>
        <end position="798"/>
    </location>
</feature>
<dbReference type="GO" id="GO:0004519">
    <property type="term" value="F:endonuclease activity"/>
    <property type="evidence" value="ECO:0007669"/>
    <property type="project" value="UniProtKB-KW"/>
</dbReference>
<name>A0A6H5GWQ5_9HEMI</name>
<dbReference type="Proteomes" id="UP000479000">
    <property type="component" value="Unassembled WGS sequence"/>
</dbReference>
<proteinExistence type="predicted"/>
<evidence type="ECO:0000256" key="2">
    <source>
        <dbReference type="ARBA" id="ARBA00022679"/>
    </source>
</evidence>
<gene>
    <name evidence="9" type="ORF">NTEN_LOCUS14171</name>
</gene>
<evidence type="ECO:0000259" key="8">
    <source>
        <dbReference type="PROSITE" id="PS50994"/>
    </source>
</evidence>
<dbReference type="InterPro" id="IPR036397">
    <property type="entry name" value="RNaseH_sf"/>
</dbReference>
<dbReference type="Pfam" id="PF00665">
    <property type="entry name" value="rve"/>
    <property type="match status" value="1"/>
</dbReference>
<dbReference type="PANTHER" id="PTHR37984">
    <property type="entry name" value="PROTEIN CBG26694"/>
    <property type="match status" value="1"/>
</dbReference>
<evidence type="ECO:0000256" key="4">
    <source>
        <dbReference type="ARBA" id="ARBA00022722"/>
    </source>
</evidence>
<organism evidence="9 10">
    <name type="scientific">Nesidiocoris tenuis</name>
    <dbReference type="NCBI Taxonomy" id="355587"/>
    <lineage>
        <taxon>Eukaryota</taxon>
        <taxon>Metazoa</taxon>
        <taxon>Ecdysozoa</taxon>
        <taxon>Arthropoda</taxon>
        <taxon>Hexapoda</taxon>
        <taxon>Insecta</taxon>
        <taxon>Pterygota</taxon>
        <taxon>Neoptera</taxon>
        <taxon>Paraneoptera</taxon>
        <taxon>Hemiptera</taxon>
        <taxon>Heteroptera</taxon>
        <taxon>Panheteroptera</taxon>
        <taxon>Cimicomorpha</taxon>
        <taxon>Miridae</taxon>
        <taxon>Dicyphina</taxon>
        <taxon>Nesidiocoris</taxon>
    </lineage>
</organism>
<keyword evidence="10" id="KW-1185">Reference proteome</keyword>
<dbReference type="GO" id="GO:0016787">
    <property type="term" value="F:hydrolase activity"/>
    <property type="evidence" value="ECO:0007669"/>
    <property type="project" value="UniProtKB-KW"/>
</dbReference>
<evidence type="ECO:0000256" key="3">
    <source>
        <dbReference type="ARBA" id="ARBA00022695"/>
    </source>
</evidence>
<dbReference type="EC" id="2.7.7.49" evidence="1"/>
<dbReference type="InterPro" id="IPR041588">
    <property type="entry name" value="Integrase_H2C2"/>
</dbReference>
<accession>A0A6H5GWQ5</accession>
<dbReference type="AlphaFoldDB" id="A0A6H5GWQ5"/>
<keyword evidence="4" id="KW-0540">Nuclease</keyword>
<keyword evidence="6" id="KW-0378">Hydrolase</keyword>
<dbReference type="SUPFAM" id="SSF53098">
    <property type="entry name" value="Ribonuclease H-like"/>
    <property type="match status" value="1"/>
</dbReference>
<dbReference type="Gene3D" id="1.10.340.70">
    <property type="match status" value="1"/>
</dbReference>